<feature type="transmembrane region" description="Helical" evidence="2">
    <location>
        <begin position="12"/>
        <end position="43"/>
    </location>
</feature>
<reference evidence="6 7" key="1">
    <citation type="submission" date="2019-07" db="EMBL/GenBank/DDBJ databases">
        <title>Whole genome shotgun sequence of Thiobacillus plumbophilus NBRC 107929.</title>
        <authorList>
            <person name="Hosoyama A."/>
            <person name="Uohara A."/>
            <person name="Ohji S."/>
            <person name="Ichikawa N."/>
        </authorList>
    </citation>
    <scope>NUCLEOTIDE SEQUENCE [LARGE SCALE GENOMIC DNA]</scope>
    <source>
        <strain evidence="6 7">NBRC 107929</strain>
    </source>
</reference>
<dbReference type="InterPro" id="IPR029024">
    <property type="entry name" value="TerB-like"/>
</dbReference>
<sequence length="776" mass="86468">MASPSFTHRATVVILTISAIFVLIEIGGIVATLLWVGLLIWLIGQIGKWGASPTKKTQETKISTPTFEVQASITREADGNKLQQLAVPDNLWIKPGDTVEIHGLKFESGFLYVGKSLSSVGSAYQEEPALLNPKYQIQDILAADYRVAQLSYWSSYAQASPEARTAYLHWLLKGKNDPDADIGYIFLYYYGLERRALADTESSSQAKAELPAIEQEVRRLLSLYNKGSFQHHASTFLDYLDSANNSEKVYLQVPPQLERKPQGLPFTVKLALGQLAQDSQPVPAEWAYTWIMAEPSIRLRTPAHRCDTEFHTLFKHRYQEKFGTGLKLTKNKTRLKLTYQAASPTFSKRSFTRTLDLPDISVVSSPLKLLQAIVDQCMADLDAYSRFLGRSPDKANTFEAQLELPTVVWPEQYTKQLLQIKTLIEAAPLPLAILSAKFRAWFPDWNDFSKPRMTLFAQRITELGLAMEPDPRFGGAVLSEAGYVVLFTDDGSFAKPNQRYFIASLSLHLAVSVSTVEGDPGASEKELLTTQLEKWLHLEPSEKQRLRAHLRWLLTEKPGLNGIQKRIEMLSAEAKSALGNFLTEVAQVDNQVTPAEVKMLEKIFKLLELDTKHLYSTLQPVPNEPVTVRTSTSEPSGHSIPKPPQRAGGVLQLDMSKVAALKAESEKVSAILGAIFTEEPALEKAAEAVSTAKISDNAEQGIMGLDSAHSDLVKLLSSRMEWSRMELEEIMTDRGLMLDGALEQINDAAFDHVDMPFTESDDPIEINQDAVKKIYA</sequence>
<comment type="caution">
    <text evidence="6">The sequence shown here is derived from an EMBL/GenBank/DDBJ whole genome shotgun (WGS) entry which is preliminary data.</text>
</comment>
<dbReference type="InterPro" id="IPR028932">
    <property type="entry name" value="TerB-C"/>
</dbReference>
<dbReference type="Pfam" id="PF05099">
    <property type="entry name" value="TerB"/>
    <property type="match status" value="1"/>
</dbReference>
<dbReference type="SUPFAM" id="SSF158682">
    <property type="entry name" value="TerB-like"/>
    <property type="match status" value="1"/>
</dbReference>
<evidence type="ECO:0000256" key="2">
    <source>
        <dbReference type="SAM" id="Phobius"/>
    </source>
</evidence>
<feature type="domain" description="TerB-C" evidence="5">
    <location>
        <begin position="651"/>
        <end position="774"/>
    </location>
</feature>
<proteinExistence type="predicted"/>
<evidence type="ECO:0000259" key="3">
    <source>
        <dbReference type="Pfam" id="PF05099"/>
    </source>
</evidence>
<dbReference type="InterPro" id="IPR025266">
    <property type="entry name" value="TerB_N"/>
</dbReference>
<dbReference type="EMBL" id="BKAD01000061">
    <property type="protein sequence ID" value="GEP32209.1"/>
    <property type="molecule type" value="Genomic_DNA"/>
</dbReference>
<name>A0A512LCJ6_9PROT</name>
<dbReference type="CDD" id="cd07176">
    <property type="entry name" value="terB"/>
    <property type="match status" value="1"/>
</dbReference>
<gene>
    <name evidence="6" type="ORF">TPL01_33470</name>
</gene>
<keyword evidence="2" id="KW-0812">Transmembrane</keyword>
<evidence type="ECO:0000313" key="7">
    <source>
        <dbReference type="Proteomes" id="UP000321337"/>
    </source>
</evidence>
<protein>
    <recommendedName>
        <fullName evidence="8">Tellurite resistance protein TerB</fullName>
    </recommendedName>
</protein>
<dbReference type="Pfam" id="PF13208">
    <property type="entry name" value="TerB_N"/>
    <property type="match status" value="1"/>
</dbReference>
<dbReference type="InterPro" id="IPR007791">
    <property type="entry name" value="DjlA_N"/>
</dbReference>
<evidence type="ECO:0008006" key="8">
    <source>
        <dbReference type="Google" id="ProtNLM"/>
    </source>
</evidence>
<feature type="domain" description="Co-chaperone DjlA N-terminal" evidence="3">
    <location>
        <begin position="508"/>
        <end position="612"/>
    </location>
</feature>
<evidence type="ECO:0000259" key="4">
    <source>
        <dbReference type="Pfam" id="PF13208"/>
    </source>
</evidence>
<dbReference type="Pfam" id="PF15615">
    <property type="entry name" value="TerB_C"/>
    <property type="match status" value="1"/>
</dbReference>
<dbReference type="Gene3D" id="1.10.3680.10">
    <property type="entry name" value="TerB-like"/>
    <property type="match status" value="1"/>
</dbReference>
<evidence type="ECO:0000259" key="5">
    <source>
        <dbReference type="Pfam" id="PF15615"/>
    </source>
</evidence>
<feature type="domain" description="TerB N-terminal" evidence="4">
    <location>
        <begin position="95"/>
        <end position="303"/>
    </location>
</feature>
<accession>A0A512LCJ6</accession>
<feature type="region of interest" description="Disordered" evidence="1">
    <location>
        <begin position="625"/>
        <end position="648"/>
    </location>
</feature>
<dbReference type="AlphaFoldDB" id="A0A512LCJ6"/>
<keyword evidence="7" id="KW-1185">Reference proteome</keyword>
<organism evidence="6 7">
    <name type="scientific">Sulfuriferula plumbiphila</name>
    <dbReference type="NCBI Taxonomy" id="171865"/>
    <lineage>
        <taxon>Bacteria</taxon>
        <taxon>Pseudomonadati</taxon>
        <taxon>Pseudomonadota</taxon>
        <taxon>Betaproteobacteria</taxon>
        <taxon>Nitrosomonadales</taxon>
        <taxon>Sulfuricellaceae</taxon>
        <taxon>Sulfuriferula</taxon>
    </lineage>
</organism>
<dbReference type="OrthoDB" id="227636at2"/>
<keyword evidence="2" id="KW-1133">Transmembrane helix</keyword>
<evidence type="ECO:0000313" key="6">
    <source>
        <dbReference type="EMBL" id="GEP32209.1"/>
    </source>
</evidence>
<dbReference type="Proteomes" id="UP000321337">
    <property type="component" value="Unassembled WGS sequence"/>
</dbReference>
<keyword evidence="2" id="KW-0472">Membrane</keyword>
<dbReference type="RefSeq" id="WP_147075160.1">
    <property type="nucleotide sequence ID" value="NZ_AP021884.1"/>
</dbReference>
<evidence type="ECO:0000256" key="1">
    <source>
        <dbReference type="SAM" id="MobiDB-lite"/>
    </source>
</evidence>